<dbReference type="EMBL" id="BRPL01000002">
    <property type="protein sequence ID" value="GLB46228.1"/>
    <property type="molecule type" value="Genomic_DNA"/>
</dbReference>
<organism evidence="9 10">
    <name type="scientific">Philodulcilactobacillus myokoensis</name>
    <dbReference type="NCBI Taxonomy" id="2929573"/>
    <lineage>
        <taxon>Bacteria</taxon>
        <taxon>Bacillati</taxon>
        <taxon>Bacillota</taxon>
        <taxon>Bacilli</taxon>
        <taxon>Lactobacillales</taxon>
        <taxon>Lactobacillaceae</taxon>
        <taxon>Philodulcilactobacillus</taxon>
    </lineage>
</organism>
<accession>A0A9W6B0J3</accession>
<dbReference type="InterPro" id="IPR008254">
    <property type="entry name" value="Flavodoxin/NO_synth"/>
</dbReference>
<dbReference type="InterPro" id="IPR050619">
    <property type="entry name" value="Flavodoxin"/>
</dbReference>
<reference evidence="9" key="2">
    <citation type="journal article" date="2023" name="PLoS ONE">
        <title>Philodulcilactobacillus myokoensis gen. nov., sp. nov., a fructophilic, acidophilic, and agar-phobic lactic acid bacterium isolated from fermented vegetable extracts.</title>
        <authorList>
            <person name="Kouya T."/>
            <person name="Ishiyama Y."/>
            <person name="Ohashi S."/>
            <person name="Kumakubo R."/>
            <person name="Yamazaki T."/>
            <person name="Otaki T."/>
        </authorList>
    </citation>
    <scope>NUCLEOTIDE SEQUENCE</scope>
    <source>
        <strain evidence="9">WR16-4</strain>
    </source>
</reference>
<comment type="caution">
    <text evidence="9">The sequence shown here is derived from an EMBL/GenBank/DDBJ whole genome shotgun (WGS) entry which is preliminary data.</text>
</comment>
<comment type="function">
    <text evidence="2">Low-potential electron donor to a number of redox enzymes.</text>
</comment>
<evidence type="ECO:0000256" key="4">
    <source>
        <dbReference type="ARBA" id="ARBA00022448"/>
    </source>
</evidence>
<evidence type="ECO:0000256" key="7">
    <source>
        <dbReference type="ARBA" id="ARBA00022982"/>
    </source>
</evidence>
<keyword evidence="6" id="KW-0288">FMN</keyword>
<dbReference type="InterPro" id="IPR029039">
    <property type="entry name" value="Flavoprotein-like_sf"/>
</dbReference>
<dbReference type="Pfam" id="PF00258">
    <property type="entry name" value="Flavodoxin_1"/>
    <property type="match status" value="1"/>
</dbReference>
<evidence type="ECO:0000256" key="6">
    <source>
        <dbReference type="ARBA" id="ARBA00022643"/>
    </source>
</evidence>
<dbReference type="Proteomes" id="UP001144204">
    <property type="component" value="Unassembled WGS sequence"/>
</dbReference>
<evidence type="ECO:0000256" key="5">
    <source>
        <dbReference type="ARBA" id="ARBA00022630"/>
    </source>
</evidence>
<evidence type="ECO:0000256" key="3">
    <source>
        <dbReference type="ARBA" id="ARBA00005267"/>
    </source>
</evidence>
<gene>
    <name evidence="9" type="ORF">WR164_02070</name>
</gene>
<name>A0A9W6B0J3_9LACO</name>
<dbReference type="GO" id="GO:0010181">
    <property type="term" value="F:FMN binding"/>
    <property type="evidence" value="ECO:0007669"/>
    <property type="project" value="InterPro"/>
</dbReference>
<dbReference type="Gene3D" id="3.40.50.360">
    <property type="match status" value="1"/>
</dbReference>
<dbReference type="AlphaFoldDB" id="A0A9W6B0J3"/>
<reference evidence="9" key="1">
    <citation type="submission" date="2022-07" db="EMBL/GenBank/DDBJ databases">
        <authorList>
            <person name="Kouya T."/>
            <person name="Ishiyama Y."/>
        </authorList>
    </citation>
    <scope>NUCLEOTIDE SEQUENCE</scope>
    <source>
        <strain evidence="9">WR16-4</strain>
    </source>
</reference>
<dbReference type="PANTHER" id="PTHR42809:SF1">
    <property type="entry name" value="FLAVODOXIN 1"/>
    <property type="match status" value="1"/>
</dbReference>
<evidence type="ECO:0000313" key="9">
    <source>
        <dbReference type="EMBL" id="GLB46228.1"/>
    </source>
</evidence>
<evidence type="ECO:0000313" key="10">
    <source>
        <dbReference type="Proteomes" id="UP001144204"/>
    </source>
</evidence>
<dbReference type="GO" id="GO:0016651">
    <property type="term" value="F:oxidoreductase activity, acting on NAD(P)H"/>
    <property type="evidence" value="ECO:0007669"/>
    <property type="project" value="UniProtKB-ARBA"/>
</dbReference>
<evidence type="ECO:0000256" key="2">
    <source>
        <dbReference type="ARBA" id="ARBA00003297"/>
    </source>
</evidence>
<dbReference type="SUPFAM" id="SSF52218">
    <property type="entry name" value="Flavoproteins"/>
    <property type="match status" value="1"/>
</dbReference>
<comment type="similarity">
    <text evidence="3">Belongs to the flavodoxin family.</text>
</comment>
<dbReference type="PROSITE" id="PS50902">
    <property type="entry name" value="FLAVODOXIN_LIKE"/>
    <property type="match status" value="1"/>
</dbReference>
<feature type="domain" description="Flavodoxin-like" evidence="8">
    <location>
        <begin position="3"/>
        <end position="142"/>
    </location>
</feature>
<evidence type="ECO:0000259" key="8">
    <source>
        <dbReference type="PROSITE" id="PS50902"/>
    </source>
</evidence>
<comment type="cofactor">
    <cofactor evidence="1">
        <name>FMN</name>
        <dbReference type="ChEBI" id="CHEBI:58210"/>
    </cofactor>
</comment>
<dbReference type="RefSeq" id="WP_286135687.1">
    <property type="nucleotide sequence ID" value="NZ_BRPL01000002.1"/>
</dbReference>
<protein>
    <submittedName>
        <fullName evidence="9">Flavodoxin</fullName>
    </submittedName>
</protein>
<dbReference type="PANTHER" id="PTHR42809">
    <property type="entry name" value="FLAVODOXIN 2"/>
    <property type="match status" value="1"/>
</dbReference>
<keyword evidence="5" id="KW-0285">Flavoprotein</keyword>
<proteinExistence type="inferred from homology"/>
<keyword evidence="4" id="KW-0813">Transport</keyword>
<keyword evidence="10" id="KW-1185">Reference proteome</keyword>
<keyword evidence="7" id="KW-0249">Electron transport</keyword>
<sequence length="151" mass="16644">MNAQVVFATVTGNNEKIADIICRKLKKLGVNVKEIEMFQADADEFQHADIGVICSYTDEGYLPDEGADFCDDLERLDLSGLVFGVAGSGDPVYREHYNSVVDDLSEMLNHAHATQGSDNVKIKLTPNHQDAETLNQFASQLVKVANKIKQN</sequence>
<evidence type="ECO:0000256" key="1">
    <source>
        <dbReference type="ARBA" id="ARBA00001917"/>
    </source>
</evidence>